<comment type="caution">
    <text evidence="1">The sequence shown here is derived from an EMBL/GenBank/DDBJ whole genome shotgun (WGS) entry which is preliminary data.</text>
</comment>
<dbReference type="EMBL" id="BSTJ01000007">
    <property type="protein sequence ID" value="GLY77332.1"/>
    <property type="molecule type" value="Genomic_DNA"/>
</dbReference>
<organism evidence="1 2">
    <name type="scientific">Actinoallomurus iriomotensis</name>
    <dbReference type="NCBI Taxonomy" id="478107"/>
    <lineage>
        <taxon>Bacteria</taxon>
        <taxon>Bacillati</taxon>
        <taxon>Actinomycetota</taxon>
        <taxon>Actinomycetes</taxon>
        <taxon>Streptosporangiales</taxon>
        <taxon>Thermomonosporaceae</taxon>
        <taxon>Actinoallomurus</taxon>
    </lineage>
</organism>
<gene>
    <name evidence="1" type="ORF">Airi01_055990</name>
</gene>
<dbReference type="AlphaFoldDB" id="A0A9W6VSB2"/>
<evidence type="ECO:0000313" key="1">
    <source>
        <dbReference type="EMBL" id="GLY77332.1"/>
    </source>
</evidence>
<protein>
    <submittedName>
        <fullName evidence="1">Uncharacterized protein</fullName>
    </submittedName>
</protein>
<evidence type="ECO:0000313" key="2">
    <source>
        <dbReference type="Proteomes" id="UP001165135"/>
    </source>
</evidence>
<sequence length="160" mass="17483">MPSPNLERAARCIKVVLDNPVGQQVATHVINELIDAVAAHVREALDPANRGDLWESETTGHVHMHNAAIASTHDERHANLVSSYGSYSSYAGGAEASFSTFYAHYWCGIACLQIGDTNRAVQHFRTAYDCGVLIVDRPGLGTADDRYQVAVIMDLAFPNW</sequence>
<name>A0A9W6VSB2_9ACTN</name>
<dbReference type="RefSeq" id="WP_285626652.1">
    <property type="nucleotide sequence ID" value="NZ_BSTJ01000007.1"/>
</dbReference>
<reference evidence="1" key="1">
    <citation type="submission" date="2023-03" db="EMBL/GenBank/DDBJ databases">
        <title>Actinoallomurus iriomotensis NBRC 103681.</title>
        <authorList>
            <person name="Ichikawa N."/>
            <person name="Sato H."/>
            <person name="Tonouchi N."/>
        </authorList>
    </citation>
    <scope>NUCLEOTIDE SEQUENCE</scope>
    <source>
        <strain evidence="1">NBRC 103681</strain>
    </source>
</reference>
<proteinExistence type="predicted"/>
<dbReference type="Proteomes" id="UP001165135">
    <property type="component" value="Unassembled WGS sequence"/>
</dbReference>
<accession>A0A9W6VSB2</accession>